<dbReference type="RefSeq" id="WP_013044759.1">
    <property type="nucleotide sequence ID" value="NC_014008.1"/>
</dbReference>
<sequence length="439" mass="48483">MNQASMQFHDWQERALNSPEAVYQQFHDLLNNYSTEQQNSLFSSTTGRVACLSKLLEHCPDEDKPLRGISYALQDLIDAPGHATTCGAPFVEAFDGELDLPSTLYQRLDDLGATLIAKCVPAEFGIDPRGRNQTYGDLQHPKNLTYISGGGAGSCVRAVQEKFVPLAFGIDSCGGMRIPCAFQGTYGFRMGQNAFIEHGVFPVMPSLESIAWATNSLDGLKATYSALYPSSVNASSRPVKGVVIDDAGCRVSPQVKNSLRTLTQALDIDEDPSLQTDLIRAFKDGGSALQLLQSRELYAIHQYWIDEYRDRYDTSLLRRIYRGMECSTAEVERSGQIQERIRNTMARLFQSYDFLIMPVSTVPTPTINDWTVDLEADLMQLNAPASLSVLSAIIIPTCCGAPQSCAAQIIVPPHRPEVVHRILEQLEPALRKDAIAQVQ</sequence>
<dbReference type="PANTHER" id="PTHR46310">
    <property type="entry name" value="AMIDASE 1"/>
    <property type="match status" value="1"/>
</dbReference>
<dbReference type="HOGENOM" id="CLU_623633_0_0_0"/>
<organism evidence="2 3">
    <name type="scientific">Coraliomargarita akajimensis (strain DSM 45221 / IAM 15411 / JCM 23193 / KCTC 12865 / 04OKA010-24)</name>
    <dbReference type="NCBI Taxonomy" id="583355"/>
    <lineage>
        <taxon>Bacteria</taxon>
        <taxon>Pseudomonadati</taxon>
        <taxon>Verrucomicrobiota</taxon>
        <taxon>Opitutia</taxon>
        <taxon>Puniceicoccales</taxon>
        <taxon>Coraliomargaritaceae</taxon>
        <taxon>Coraliomargarita</taxon>
    </lineage>
</organism>
<keyword evidence="3" id="KW-1185">Reference proteome</keyword>
<dbReference type="SUPFAM" id="SSF75304">
    <property type="entry name" value="Amidase signature (AS) enzymes"/>
    <property type="match status" value="1"/>
</dbReference>
<name>D5EI03_CORAD</name>
<proteinExistence type="predicted"/>
<evidence type="ECO:0000259" key="1">
    <source>
        <dbReference type="Pfam" id="PF01425"/>
    </source>
</evidence>
<dbReference type="InterPro" id="IPR023631">
    <property type="entry name" value="Amidase_dom"/>
</dbReference>
<evidence type="ECO:0000313" key="3">
    <source>
        <dbReference type="Proteomes" id="UP000000925"/>
    </source>
</evidence>
<protein>
    <submittedName>
        <fullName evidence="2">Amidase</fullName>
    </submittedName>
</protein>
<dbReference type="Gene3D" id="3.90.1300.10">
    <property type="entry name" value="Amidase signature (AS) domain"/>
    <property type="match status" value="1"/>
</dbReference>
<dbReference type="STRING" id="583355.Caka_3030"/>
<accession>D5EI03</accession>
<dbReference type="AlphaFoldDB" id="D5EI03"/>
<dbReference type="InterPro" id="IPR036928">
    <property type="entry name" value="AS_sf"/>
</dbReference>
<evidence type="ECO:0000313" key="2">
    <source>
        <dbReference type="EMBL" id="ADE56043.1"/>
    </source>
</evidence>
<dbReference type="KEGG" id="caa:Caka_3030"/>
<feature type="domain" description="Amidase" evidence="1">
    <location>
        <begin position="61"/>
        <end position="396"/>
    </location>
</feature>
<gene>
    <name evidence="2" type="ordered locus">Caka_3030</name>
</gene>
<dbReference type="EMBL" id="CP001998">
    <property type="protein sequence ID" value="ADE56043.1"/>
    <property type="molecule type" value="Genomic_DNA"/>
</dbReference>
<dbReference type="OrthoDB" id="9811471at2"/>
<dbReference type="Proteomes" id="UP000000925">
    <property type="component" value="Chromosome"/>
</dbReference>
<dbReference type="eggNOG" id="COG0154">
    <property type="taxonomic scope" value="Bacteria"/>
</dbReference>
<dbReference type="Pfam" id="PF01425">
    <property type="entry name" value="Amidase"/>
    <property type="match status" value="1"/>
</dbReference>
<dbReference type="PANTHER" id="PTHR46310:SF7">
    <property type="entry name" value="AMIDASE 1"/>
    <property type="match status" value="1"/>
</dbReference>
<reference evidence="2 3" key="1">
    <citation type="journal article" date="2010" name="Stand. Genomic Sci.">
        <title>Complete genome sequence of Coraliomargarita akajimensis type strain (04OKA010-24).</title>
        <authorList>
            <person name="Mavromatis K."/>
            <person name="Abt B."/>
            <person name="Brambilla E."/>
            <person name="Lapidus A."/>
            <person name="Copeland A."/>
            <person name="Deshpande S."/>
            <person name="Nolan M."/>
            <person name="Lucas S."/>
            <person name="Tice H."/>
            <person name="Cheng J.F."/>
            <person name="Han C."/>
            <person name="Detter J.C."/>
            <person name="Woyke T."/>
            <person name="Goodwin L."/>
            <person name="Pitluck S."/>
            <person name="Held B."/>
            <person name="Brettin T."/>
            <person name="Tapia R."/>
            <person name="Ivanova N."/>
            <person name="Mikhailova N."/>
            <person name="Pati A."/>
            <person name="Liolios K."/>
            <person name="Chen A."/>
            <person name="Palaniappan K."/>
            <person name="Land M."/>
            <person name="Hauser L."/>
            <person name="Chang Y.J."/>
            <person name="Jeffries C.D."/>
            <person name="Rohde M."/>
            <person name="Goker M."/>
            <person name="Bristow J."/>
            <person name="Eisen J.A."/>
            <person name="Markowitz V."/>
            <person name="Hugenholtz P."/>
            <person name="Klenk H.P."/>
            <person name="Kyrpides N.C."/>
        </authorList>
    </citation>
    <scope>NUCLEOTIDE SEQUENCE [LARGE SCALE GENOMIC DNA]</scope>
    <source>
        <strain evidence="3">DSM 45221 / IAM 15411 / JCM 23193 / KCTC 12865</strain>
    </source>
</reference>